<feature type="signal peptide" evidence="1">
    <location>
        <begin position="1"/>
        <end position="22"/>
    </location>
</feature>
<name>A0ABQ8TKX7_PERAM</name>
<sequence>MRRRKIVQFVFVCFIKLSSVELRNRAIVNDQILNKYSDNLESELKDVPPTHIRNFDETNLSDYPGKMRVITKRGCKYPEAVKHSSKAAVSIMMYGMSLIVTQMDMFEFLFNGSLLSRANTIAVKK</sequence>
<feature type="chain" id="PRO_5047131864" description="PiggyBac transposable element-derived protein domain-containing protein" evidence="1">
    <location>
        <begin position="23"/>
        <end position="125"/>
    </location>
</feature>
<evidence type="ECO:0000256" key="1">
    <source>
        <dbReference type="SAM" id="SignalP"/>
    </source>
</evidence>
<dbReference type="Proteomes" id="UP001148838">
    <property type="component" value="Unassembled WGS sequence"/>
</dbReference>
<keyword evidence="1" id="KW-0732">Signal</keyword>
<organism evidence="2 3">
    <name type="scientific">Periplaneta americana</name>
    <name type="common">American cockroach</name>
    <name type="synonym">Blatta americana</name>
    <dbReference type="NCBI Taxonomy" id="6978"/>
    <lineage>
        <taxon>Eukaryota</taxon>
        <taxon>Metazoa</taxon>
        <taxon>Ecdysozoa</taxon>
        <taxon>Arthropoda</taxon>
        <taxon>Hexapoda</taxon>
        <taxon>Insecta</taxon>
        <taxon>Pterygota</taxon>
        <taxon>Neoptera</taxon>
        <taxon>Polyneoptera</taxon>
        <taxon>Dictyoptera</taxon>
        <taxon>Blattodea</taxon>
        <taxon>Blattoidea</taxon>
        <taxon>Blattidae</taxon>
        <taxon>Blattinae</taxon>
        <taxon>Periplaneta</taxon>
    </lineage>
</organism>
<comment type="caution">
    <text evidence="2">The sequence shown here is derived from an EMBL/GenBank/DDBJ whole genome shotgun (WGS) entry which is preliminary data.</text>
</comment>
<accession>A0ABQ8TKX7</accession>
<keyword evidence="3" id="KW-1185">Reference proteome</keyword>
<evidence type="ECO:0000313" key="3">
    <source>
        <dbReference type="Proteomes" id="UP001148838"/>
    </source>
</evidence>
<evidence type="ECO:0008006" key="4">
    <source>
        <dbReference type="Google" id="ProtNLM"/>
    </source>
</evidence>
<proteinExistence type="predicted"/>
<protein>
    <recommendedName>
        <fullName evidence="4">PiggyBac transposable element-derived protein domain-containing protein</fullName>
    </recommendedName>
</protein>
<evidence type="ECO:0000313" key="2">
    <source>
        <dbReference type="EMBL" id="KAJ4446372.1"/>
    </source>
</evidence>
<reference evidence="2 3" key="1">
    <citation type="journal article" date="2022" name="Allergy">
        <title>Genome assembly and annotation of Periplaneta americana reveal a comprehensive cockroach allergen profile.</title>
        <authorList>
            <person name="Wang L."/>
            <person name="Xiong Q."/>
            <person name="Saelim N."/>
            <person name="Wang L."/>
            <person name="Nong W."/>
            <person name="Wan A.T."/>
            <person name="Shi M."/>
            <person name="Liu X."/>
            <person name="Cao Q."/>
            <person name="Hui J.H.L."/>
            <person name="Sookrung N."/>
            <person name="Leung T.F."/>
            <person name="Tungtrongchitr A."/>
            <person name="Tsui S.K.W."/>
        </authorList>
    </citation>
    <scope>NUCLEOTIDE SEQUENCE [LARGE SCALE GENOMIC DNA]</scope>
    <source>
        <strain evidence="2">PWHHKU_190912</strain>
    </source>
</reference>
<gene>
    <name evidence="2" type="ORF">ANN_13068</name>
</gene>
<dbReference type="EMBL" id="JAJSOF020000009">
    <property type="protein sequence ID" value="KAJ4446372.1"/>
    <property type="molecule type" value="Genomic_DNA"/>
</dbReference>